<accession>A0AAD7RX52</accession>
<evidence type="ECO:0000313" key="2">
    <source>
        <dbReference type="Proteomes" id="UP001221898"/>
    </source>
</evidence>
<gene>
    <name evidence="1" type="ORF">AAFF_G00102270</name>
</gene>
<reference evidence="1" key="1">
    <citation type="journal article" date="2023" name="Science">
        <title>Genome structures resolve the early diversification of teleost fishes.</title>
        <authorList>
            <person name="Parey E."/>
            <person name="Louis A."/>
            <person name="Montfort J."/>
            <person name="Bouchez O."/>
            <person name="Roques C."/>
            <person name="Iampietro C."/>
            <person name="Lluch J."/>
            <person name="Castinel A."/>
            <person name="Donnadieu C."/>
            <person name="Desvignes T."/>
            <person name="Floi Bucao C."/>
            <person name="Jouanno E."/>
            <person name="Wen M."/>
            <person name="Mejri S."/>
            <person name="Dirks R."/>
            <person name="Jansen H."/>
            <person name="Henkel C."/>
            <person name="Chen W.J."/>
            <person name="Zahm M."/>
            <person name="Cabau C."/>
            <person name="Klopp C."/>
            <person name="Thompson A.W."/>
            <person name="Robinson-Rechavi M."/>
            <person name="Braasch I."/>
            <person name="Lecointre G."/>
            <person name="Bobe J."/>
            <person name="Postlethwait J.H."/>
            <person name="Berthelot C."/>
            <person name="Roest Crollius H."/>
            <person name="Guiguen Y."/>
        </authorList>
    </citation>
    <scope>NUCLEOTIDE SEQUENCE</scope>
    <source>
        <strain evidence="1">NC1722</strain>
    </source>
</reference>
<name>A0AAD7RX52_9TELE</name>
<protein>
    <submittedName>
        <fullName evidence="1">Uncharacterized protein</fullName>
    </submittedName>
</protein>
<sequence length="84" mass="9754">MPFNTTTSSSRPSTISVREGFVLKTQNTESSFKTGGVPENIEKMPLVKEEDLLCSRLCQHWIHLHCKEWIHEGWRRAEYTQCSD</sequence>
<evidence type="ECO:0000313" key="1">
    <source>
        <dbReference type="EMBL" id="KAJ8390621.1"/>
    </source>
</evidence>
<dbReference type="EMBL" id="JAINUG010000167">
    <property type="protein sequence ID" value="KAJ8390621.1"/>
    <property type="molecule type" value="Genomic_DNA"/>
</dbReference>
<dbReference type="Proteomes" id="UP001221898">
    <property type="component" value="Unassembled WGS sequence"/>
</dbReference>
<comment type="caution">
    <text evidence="1">The sequence shown here is derived from an EMBL/GenBank/DDBJ whole genome shotgun (WGS) entry which is preliminary data.</text>
</comment>
<proteinExistence type="predicted"/>
<organism evidence="1 2">
    <name type="scientific">Aldrovandia affinis</name>
    <dbReference type="NCBI Taxonomy" id="143900"/>
    <lineage>
        <taxon>Eukaryota</taxon>
        <taxon>Metazoa</taxon>
        <taxon>Chordata</taxon>
        <taxon>Craniata</taxon>
        <taxon>Vertebrata</taxon>
        <taxon>Euteleostomi</taxon>
        <taxon>Actinopterygii</taxon>
        <taxon>Neopterygii</taxon>
        <taxon>Teleostei</taxon>
        <taxon>Notacanthiformes</taxon>
        <taxon>Halosauridae</taxon>
        <taxon>Aldrovandia</taxon>
    </lineage>
</organism>
<dbReference type="AlphaFoldDB" id="A0AAD7RX52"/>
<keyword evidence="2" id="KW-1185">Reference proteome</keyword>